<protein>
    <submittedName>
        <fullName evidence="1">Uncharacterized protein</fullName>
    </submittedName>
</protein>
<sequence length="129" mass="14361">MMVSLDDPVVEEVLFQGLEDWVGLTTVVSLVESERESWWNQPGEPASRDIKDAALLVVRFLLSSGLMKAGELSTSTADQYDFLDWPGGTQKILEHISDEWGELTSLDRFEPCWLRSTDAGLEAGRAIDS</sequence>
<evidence type="ECO:0000313" key="2">
    <source>
        <dbReference type="Proteomes" id="UP000289482"/>
    </source>
</evidence>
<dbReference type="Proteomes" id="UP000289482">
    <property type="component" value="Unassembled WGS sequence"/>
</dbReference>
<organism evidence="1 2">
    <name type="scientific">Streptomyces sioyaensis</name>
    <dbReference type="NCBI Taxonomy" id="67364"/>
    <lineage>
        <taxon>Bacteria</taxon>
        <taxon>Bacillati</taxon>
        <taxon>Actinomycetota</taxon>
        <taxon>Actinomycetes</taxon>
        <taxon>Kitasatosporales</taxon>
        <taxon>Streptomycetaceae</taxon>
        <taxon>Streptomyces</taxon>
    </lineage>
</organism>
<name>A0A4Q1QJQ9_9ACTN</name>
<dbReference type="EMBL" id="SDIF01000117">
    <property type="protein sequence ID" value="RXS60288.1"/>
    <property type="molecule type" value="Genomic_DNA"/>
</dbReference>
<evidence type="ECO:0000313" key="1">
    <source>
        <dbReference type="EMBL" id="RXS60288.1"/>
    </source>
</evidence>
<gene>
    <name evidence="1" type="ORF">EST54_27935</name>
</gene>
<accession>A0A4Q1QJQ9</accession>
<reference evidence="1 2" key="1">
    <citation type="submission" date="2019-01" db="EMBL/GenBank/DDBJ databases">
        <title>Draft genome sequences of the type strain Streptomyces sioyaensis DSM 40032 and its novel strain, TM32, a thermotolerant antibiotics-producing actinobacterium.</title>
        <authorList>
            <person name="Nakaew N."/>
            <person name="Lumyong S."/>
            <person name="Sloan W.T."/>
            <person name="Sungthong R."/>
        </authorList>
    </citation>
    <scope>NUCLEOTIDE SEQUENCE [LARGE SCALE GENOMIC DNA]</scope>
    <source>
        <strain evidence="1 2">DSM 40032</strain>
    </source>
</reference>
<comment type="caution">
    <text evidence="1">The sequence shown here is derived from an EMBL/GenBank/DDBJ whole genome shotgun (WGS) entry which is preliminary data.</text>
</comment>
<keyword evidence="2" id="KW-1185">Reference proteome</keyword>
<proteinExistence type="predicted"/>
<dbReference type="AlphaFoldDB" id="A0A4Q1QJQ9"/>